<reference evidence="4" key="1">
    <citation type="submission" date="2025-08" db="UniProtKB">
        <authorList>
            <consortium name="Ensembl"/>
        </authorList>
    </citation>
    <scope>IDENTIFICATION</scope>
</reference>
<reference evidence="4" key="2">
    <citation type="submission" date="2025-09" db="UniProtKB">
        <authorList>
            <consortium name="Ensembl"/>
        </authorList>
    </citation>
    <scope>IDENTIFICATION</scope>
</reference>
<name>A0A8C3QMV5_9PASS</name>
<comment type="similarity">
    <text evidence="1">Belongs to the universal ribosomal protein uL13 family.</text>
</comment>
<evidence type="ECO:0000256" key="1">
    <source>
        <dbReference type="ARBA" id="ARBA00006227"/>
    </source>
</evidence>
<sequence length="113" mass="13286">WGTLKPPKLPGRPPKNPRNWGILQRKRMVVPAALKIIRLKPTRKFAVLGRLAHEVGWKYRDVTEALEEKRKEKAKLRYNKKRKMMSLRRRAERSAEKKTAPFTAVLRQHGLLL</sequence>
<dbReference type="GO" id="GO:0006412">
    <property type="term" value="P:translation"/>
    <property type="evidence" value="ECO:0007669"/>
    <property type="project" value="InterPro"/>
</dbReference>
<dbReference type="AlphaFoldDB" id="A0A8C3QMV5"/>
<organism evidence="4 5">
    <name type="scientific">Cyanoderma ruficeps</name>
    <name type="common">rufous-capped babbler</name>
    <dbReference type="NCBI Taxonomy" id="181631"/>
    <lineage>
        <taxon>Eukaryota</taxon>
        <taxon>Metazoa</taxon>
        <taxon>Chordata</taxon>
        <taxon>Craniata</taxon>
        <taxon>Vertebrata</taxon>
        <taxon>Euteleostomi</taxon>
        <taxon>Archelosauria</taxon>
        <taxon>Archosauria</taxon>
        <taxon>Dinosauria</taxon>
        <taxon>Saurischia</taxon>
        <taxon>Theropoda</taxon>
        <taxon>Coelurosauria</taxon>
        <taxon>Aves</taxon>
        <taxon>Neognathae</taxon>
        <taxon>Neoaves</taxon>
        <taxon>Telluraves</taxon>
        <taxon>Australaves</taxon>
        <taxon>Passeriformes</taxon>
        <taxon>Sylvioidea</taxon>
        <taxon>Timaliidae</taxon>
        <taxon>Cyanoderma</taxon>
    </lineage>
</organism>
<evidence type="ECO:0000256" key="3">
    <source>
        <dbReference type="ARBA" id="ARBA00023274"/>
    </source>
</evidence>
<keyword evidence="3" id="KW-0687">Ribonucleoprotein</keyword>
<dbReference type="Gene3D" id="6.10.250.3250">
    <property type="match status" value="1"/>
</dbReference>
<proteinExistence type="inferred from homology"/>
<dbReference type="GO" id="GO:0003735">
    <property type="term" value="F:structural constituent of ribosome"/>
    <property type="evidence" value="ECO:0007669"/>
    <property type="project" value="InterPro"/>
</dbReference>
<dbReference type="Gene3D" id="3.90.1180.10">
    <property type="entry name" value="Ribosomal protein L13"/>
    <property type="match status" value="1"/>
</dbReference>
<dbReference type="Proteomes" id="UP000694396">
    <property type="component" value="Unplaced"/>
</dbReference>
<dbReference type="GO" id="GO:1990904">
    <property type="term" value="C:ribonucleoprotein complex"/>
    <property type="evidence" value="ECO:0007669"/>
    <property type="project" value="UniProtKB-KW"/>
</dbReference>
<evidence type="ECO:0000256" key="2">
    <source>
        <dbReference type="ARBA" id="ARBA00022980"/>
    </source>
</evidence>
<keyword evidence="5" id="KW-1185">Reference proteome</keyword>
<evidence type="ECO:0000313" key="4">
    <source>
        <dbReference type="Ensembl" id="ENSCRFP00000008613.1"/>
    </source>
</evidence>
<dbReference type="GO" id="GO:0005840">
    <property type="term" value="C:ribosome"/>
    <property type="evidence" value="ECO:0007669"/>
    <property type="project" value="UniProtKB-KW"/>
</dbReference>
<dbReference type="Ensembl" id="ENSCRFT00000008923.1">
    <property type="protein sequence ID" value="ENSCRFP00000008613.1"/>
    <property type="gene ID" value="ENSCRFG00000006758.1"/>
</dbReference>
<evidence type="ECO:0000313" key="5">
    <source>
        <dbReference type="Proteomes" id="UP000694396"/>
    </source>
</evidence>
<dbReference type="InterPro" id="IPR036899">
    <property type="entry name" value="Ribosomal_uL13_sf"/>
</dbReference>
<accession>A0A8C3QMV5</accession>
<protein>
    <submittedName>
        <fullName evidence="4">Ribosomal protein L13a</fullName>
    </submittedName>
</protein>
<dbReference type="FunFam" id="6.10.250.3250:FF:000001">
    <property type="entry name" value="60S ribosomal protein L13a"/>
    <property type="match status" value="1"/>
</dbReference>
<keyword evidence="2" id="KW-0689">Ribosomal protein</keyword>